<dbReference type="Gene3D" id="3.30.1680.10">
    <property type="entry name" value="ligand-binding face of the semaphorins, domain 2"/>
    <property type="match status" value="1"/>
</dbReference>
<evidence type="ECO:0000256" key="20">
    <source>
        <dbReference type="SAM" id="Phobius"/>
    </source>
</evidence>
<dbReference type="RefSeq" id="XP_032831532.1">
    <property type="nucleotide sequence ID" value="XM_032975641.1"/>
</dbReference>
<name>A0AAJ7XET0_PETMA</name>
<evidence type="ECO:0000256" key="1">
    <source>
        <dbReference type="ARBA" id="ARBA00004251"/>
    </source>
</evidence>
<feature type="disulfide bond" evidence="18">
    <location>
        <begin position="44"/>
        <end position="81"/>
    </location>
</feature>
<dbReference type="PROSITE" id="PS52047">
    <property type="entry name" value="I_EGF_2"/>
    <property type="match status" value="2"/>
</dbReference>
<dbReference type="GO" id="GO:0008305">
    <property type="term" value="C:integrin complex"/>
    <property type="evidence" value="ECO:0007669"/>
    <property type="project" value="TreeGrafter"/>
</dbReference>
<comment type="subcellular location">
    <subcellularLocation>
        <location evidence="1 19">Cell membrane</location>
        <topology evidence="1 19">Single-pass type I membrane protein</topology>
    </subcellularLocation>
</comment>
<evidence type="ECO:0000256" key="21">
    <source>
        <dbReference type="SAM" id="SignalP"/>
    </source>
</evidence>
<feature type="signal peptide" evidence="21">
    <location>
        <begin position="1"/>
        <end position="27"/>
    </location>
</feature>
<dbReference type="GO" id="GO:0043149">
    <property type="term" value="P:stress fiber assembly"/>
    <property type="evidence" value="ECO:0007669"/>
    <property type="project" value="TreeGrafter"/>
</dbReference>
<dbReference type="SUPFAM" id="SSF53300">
    <property type="entry name" value="vWA-like"/>
    <property type="match status" value="1"/>
</dbReference>
<dbReference type="SUPFAM" id="SSF69687">
    <property type="entry name" value="Integrin beta tail domain"/>
    <property type="match status" value="1"/>
</dbReference>
<dbReference type="Pfam" id="PF23105">
    <property type="entry name" value="EGF_integrin"/>
    <property type="match status" value="1"/>
</dbReference>
<feature type="disulfide bond" evidence="18">
    <location>
        <begin position="661"/>
        <end position="664"/>
    </location>
</feature>
<evidence type="ECO:0000256" key="9">
    <source>
        <dbReference type="ARBA" id="ARBA00022737"/>
    </source>
</evidence>
<feature type="disulfide bond" evidence="18">
    <location>
        <begin position="515"/>
        <end position="524"/>
    </location>
</feature>
<dbReference type="Gene3D" id="4.10.1240.30">
    <property type="match status" value="1"/>
</dbReference>
<feature type="disulfide bond" evidence="18">
    <location>
        <begin position="415"/>
        <end position="427"/>
    </location>
</feature>
<keyword evidence="16 18" id="KW-1015">Disulfide bond</keyword>
<feature type="disulfide bond" evidence="18">
    <location>
        <begin position="216"/>
        <end position="225"/>
    </location>
</feature>
<dbReference type="Pfam" id="PF08725">
    <property type="entry name" value="Integrin_b_cyt"/>
    <property type="match status" value="1"/>
</dbReference>
<dbReference type="FunFam" id="4.10.1240.30:FF:000001">
    <property type="entry name" value="Integrin beta"/>
    <property type="match status" value="1"/>
</dbReference>
<keyword evidence="15 20" id="KW-0472">Membrane</keyword>
<organism evidence="26 27">
    <name type="scientific">Petromyzon marinus</name>
    <name type="common">Sea lamprey</name>
    <dbReference type="NCBI Taxonomy" id="7757"/>
    <lineage>
        <taxon>Eukaryota</taxon>
        <taxon>Metazoa</taxon>
        <taxon>Chordata</taxon>
        <taxon>Craniata</taxon>
        <taxon>Vertebrata</taxon>
        <taxon>Cyclostomata</taxon>
        <taxon>Hyperoartia</taxon>
        <taxon>Petromyzontiformes</taxon>
        <taxon>Petromyzontidae</taxon>
        <taxon>Petromyzon</taxon>
    </lineage>
</organism>
<reference evidence="27" key="1">
    <citation type="submission" date="2025-08" db="UniProtKB">
        <authorList>
            <consortium name="RefSeq"/>
        </authorList>
    </citation>
    <scope>IDENTIFICATION</scope>
    <source>
        <tissue evidence="27">Sperm</tissue>
    </source>
</reference>
<evidence type="ECO:0000259" key="24">
    <source>
        <dbReference type="SMART" id="SM01241"/>
    </source>
</evidence>
<sequence>MGLVSAVQQQQLMLLLLMLLLKDGAQAVEWNPCVFGGSDSCQECLLLHPDCGWCQHEEFRGSPAGGLSRCDLVHRLLQAGCPAEQVEAPRSQWSITKDRPLSEKLDTAAAGGGGGGLAAVVQQSPQAVTLNLRPGDPVSFEVRVRQVEDYPVDIYYMMDLSLSMHDDLATMQLLGSRLAAEMAGLTSNLRLGFGSFVDKPASPYAFSAPAYLHNPCAGYKRFPQCVPSFGFRHLLSLTDEVDRFNEEVKRLNVSRNKDAPEGGFDAIMQAAVCGDRIGWRKEASHLLVFATDAASHLALDGRLGGVLRPNDGHCHLDDNDSYSAADSLDYPSLGFLGEKLAENNINLIFAVTTPYFGLYKSYTELLPGATVGILANDSSNVIELIVSAYNKIRSKVELEVYDQPDDVVLSFTAVCQNGTARPGQRQCGGLRVRDTVSFTVTAEARGCPRGAGDDGVGPGARSYERNFTIKPVGFRDSLHVTALVRCGCACEARAVPRSPHCSGGNGLLSCGLCRCNPGRIGELCECQEEEELGQQAPAGSAPGSACRMEERSLPCSGRGECVCGQCLCHASEFGRVSGAFCECDNFSCLRHKGLLCSGNGHCDCGECRCRQDWVGESCNCTRRTEACLGADGRLCSGRGACSCGRCVCTQPGAFGDVCQKCPTCPDACSIKKECVECRLFQRGPLWEDGSCEQMCVDEIQQVETMDESHKDAVTCSYKTQDECIMSFTYTEGSDEKSVLAALKEPECTHGVSEANAVLCVVAGVLLAGVAALLAWKLMVTVQDRRAFSRFQNDRMHAKWGAGSNPLFPNSNHSEVSFHGLPLPSGN</sequence>
<dbReference type="AlphaFoldDB" id="A0AAJ7XET0"/>
<dbReference type="Gene3D" id="2.10.25.10">
    <property type="entry name" value="Laminin"/>
    <property type="match status" value="4"/>
</dbReference>
<feature type="domain" description="Integrin beta subunit cytoplasmic" evidence="24">
    <location>
        <begin position="776"/>
        <end position="820"/>
    </location>
</feature>
<feature type="disulfide bond" evidence="18">
    <location>
        <begin position="33"/>
        <end position="488"/>
    </location>
</feature>
<feature type="disulfide bond" evidence="18">
    <location>
        <begin position="41"/>
        <end position="51"/>
    </location>
</feature>
<feature type="disulfide bond" evidence="18">
    <location>
        <begin position="526"/>
        <end position="546"/>
    </location>
</feature>
<dbReference type="InterPro" id="IPR057073">
    <property type="entry name" value="EGF_integrin_2"/>
</dbReference>
<dbReference type="GO" id="GO:0009986">
    <property type="term" value="C:cell surface"/>
    <property type="evidence" value="ECO:0007669"/>
    <property type="project" value="TreeGrafter"/>
</dbReference>
<dbReference type="FunFam" id="2.10.25.10:FF:000036">
    <property type="entry name" value="Integrin beta"/>
    <property type="match status" value="1"/>
</dbReference>
<keyword evidence="4" id="KW-0245">EGF-like domain</keyword>
<dbReference type="GeneID" id="116954810"/>
<keyword evidence="6 19" id="KW-0812">Transmembrane</keyword>
<dbReference type="InterPro" id="IPR015812">
    <property type="entry name" value="Integrin_bsu"/>
</dbReference>
<dbReference type="SMART" id="SM00187">
    <property type="entry name" value="INB"/>
    <property type="match status" value="1"/>
</dbReference>
<feature type="disulfide bond" evidence="18">
    <location>
        <begin position="609"/>
        <end position="618"/>
    </location>
</feature>
<evidence type="ECO:0000259" key="22">
    <source>
        <dbReference type="SMART" id="SM00187"/>
    </source>
</evidence>
<evidence type="ECO:0000256" key="15">
    <source>
        <dbReference type="ARBA" id="ARBA00023136"/>
    </source>
</evidence>
<dbReference type="GO" id="GO:0016477">
    <property type="term" value="P:cell migration"/>
    <property type="evidence" value="ECO:0007669"/>
    <property type="project" value="TreeGrafter"/>
</dbReference>
<dbReference type="SUPFAM" id="SSF103575">
    <property type="entry name" value="Plexin repeat"/>
    <property type="match status" value="1"/>
</dbReference>
<dbReference type="InterPro" id="IPR016201">
    <property type="entry name" value="PSI"/>
</dbReference>
<feature type="disulfide bond" evidence="18">
    <location>
        <begin position="674"/>
        <end position="747"/>
    </location>
</feature>
<dbReference type="Gene3D" id="2.60.40.1510">
    <property type="entry name" value="ntegrin, alpha v. Chain A, domain 3"/>
    <property type="match status" value="1"/>
</dbReference>
<keyword evidence="26" id="KW-1185">Reference proteome</keyword>
<evidence type="ECO:0000256" key="8">
    <source>
        <dbReference type="ARBA" id="ARBA00022729"/>
    </source>
</evidence>
<feature type="disulfide bond" evidence="18">
    <location>
        <begin position="568"/>
        <end position="581"/>
    </location>
</feature>
<dbReference type="PIRSF" id="PIRSF002512">
    <property type="entry name" value="Integrin_B"/>
    <property type="match status" value="1"/>
</dbReference>
<dbReference type="GO" id="GO:0007179">
    <property type="term" value="P:transforming growth factor beta receptor signaling pathway"/>
    <property type="evidence" value="ECO:0007669"/>
    <property type="project" value="TreeGrafter"/>
</dbReference>
<feature type="disulfide bond" evidence="18">
    <location>
        <begin position="668"/>
        <end position="677"/>
    </location>
</feature>
<keyword evidence="17" id="KW-0325">Glycoprotein</keyword>
<feature type="disulfide bond" evidence="18">
    <location>
        <begin position="561"/>
        <end position="566"/>
    </location>
</feature>
<evidence type="ECO:0000256" key="17">
    <source>
        <dbReference type="ARBA" id="ARBA00023180"/>
    </source>
</evidence>
<feature type="disulfide bond" evidence="18">
    <location>
        <begin position="447"/>
        <end position="715"/>
    </location>
</feature>
<feature type="transmembrane region" description="Helical" evidence="20">
    <location>
        <begin position="754"/>
        <end position="775"/>
    </location>
</feature>
<dbReference type="GO" id="GO:0005925">
    <property type="term" value="C:focal adhesion"/>
    <property type="evidence" value="ECO:0007669"/>
    <property type="project" value="TreeGrafter"/>
</dbReference>
<dbReference type="InterPro" id="IPR032695">
    <property type="entry name" value="Integrin_dom_sf"/>
</dbReference>
<keyword evidence="14 19" id="KW-0401">Integrin</keyword>
<dbReference type="SMART" id="SM01242">
    <property type="entry name" value="Integrin_B_tail"/>
    <property type="match status" value="1"/>
</dbReference>
<feature type="disulfide bond" evidence="18">
    <location>
        <begin position="620"/>
        <end position="627"/>
    </location>
</feature>
<dbReference type="SUPFAM" id="SSF69179">
    <property type="entry name" value="Integrin domains"/>
    <property type="match status" value="1"/>
</dbReference>
<keyword evidence="10" id="KW-0106">Calcium</keyword>
<keyword evidence="11" id="KW-0460">Magnesium</keyword>
<feature type="chain" id="PRO_5042489673" description="Integrin beta" evidence="21">
    <location>
        <begin position="28"/>
        <end position="826"/>
    </location>
</feature>
<feature type="disulfide bond" evidence="18">
    <location>
        <begin position="273"/>
        <end position="314"/>
    </location>
</feature>
<protein>
    <recommendedName>
        <fullName evidence="19">Integrin beta</fullName>
    </recommendedName>
</protein>
<evidence type="ECO:0000256" key="14">
    <source>
        <dbReference type="ARBA" id="ARBA00023037"/>
    </source>
</evidence>
<feature type="disulfide bond" evidence="18">
    <location>
        <begin position="563"/>
        <end position="596"/>
    </location>
</feature>
<accession>A0AAJ7XET0</accession>
<dbReference type="GO" id="GO:0046872">
    <property type="term" value="F:metal ion binding"/>
    <property type="evidence" value="ECO:0007669"/>
    <property type="project" value="UniProtKB-KW"/>
</dbReference>
<feature type="domain" description="Integrin beta subunit tail" evidence="25">
    <location>
        <begin position="668"/>
        <end position="752"/>
    </location>
</feature>
<evidence type="ECO:0000256" key="13">
    <source>
        <dbReference type="ARBA" id="ARBA00022989"/>
    </source>
</evidence>
<evidence type="ECO:0000256" key="5">
    <source>
        <dbReference type="ARBA" id="ARBA00022553"/>
    </source>
</evidence>
<dbReference type="PANTHER" id="PTHR10082">
    <property type="entry name" value="INTEGRIN BETA SUBUNIT"/>
    <property type="match status" value="1"/>
</dbReference>
<feature type="disulfide bond" evidence="18">
    <location>
        <begin position="583"/>
        <end position="588"/>
    </location>
</feature>
<evidence type="ECO:0000256" key="12">
    <source>
        <dbReference type="ARBA" id="ARBA00022889"/>
    </source>
</evidence>
<dbReference type="GO" id="GO:0098609">
    <property type="term" value="P:cell-cell adhesion"/>
    <property type="evidence" value="ECO:0007669"/>
    <property type="project" value="TreeGrafter"/>
</dbReference>
<comment type="similarity">
    <text evidence="2 19">Belongs to the integrin beta chain family.</text>
</comment>
<dbReference type="Gene3D" id="1.20.5.100">
    <property type="entry name" value="Cytochrome c1, transmembrane anchor, C-terminal"/>
    <property type="match status" value="1"/>
</dbReference>
<feature type="disulfide bond" evidence="18">
    <location>
        <begin position="641"/>
        <end position="646"/>
    </location>
</feature>
<keyword evidence="7" id="KW-0479">Metal-binding</keyword>
<dbReference type="KEGG" id="pmrn:116954810"/>
<feature type="disulfide bond" evidence="18">
    <location>
        <begin position="602"/>
        <end position="607"/>
    </location>
</feature>
<feature type="disulfide bond" evidence="18">
    <location>
        <begin position="695"/>
        <end position="723"/>
    </location>
</feature>
<dbReference type="InterPro" id="IPR033760">
    <property type="entry name" value="Integrin_beta_N"/>
</dbReference>
<dbReference type="InterPro" id="IPR002369">
    <property type="entry name" value="Integrin_bsu_VWA"/>
</dbReference>
<keyword evidence="8 21" id="KW-0732">Signal</keyword>
<feature type="disulfide bond" evidence="18">
    <location>
        <begin position="604"/>
        <end position="635"/>
    </location>
</feature>
<keyword evidence="9" id="KW-0677">Repeat</keyword>
<dbReference type="InterPro" id="IPR040622">
    <property type="entry name" value="EGF_integrin_1"/>
</dbReference>
<evidence type="ECO:0000256" key="2">
    <source>
        <dbReference type="ARBA" id="ARBA00007449"/>
    </source>
</evidence>
<keyword evidence="12 19" id="KW-0130">Cell adhesion</keyword>
<evidence type="ECO:0000259" key="25">
    <source>
        <dbReference type="SMART" id="SM01242"/>
    </source>
</evidence>
<feature type="disulfide bond" evidence="18">
    <location>
        <begin position="510"/>
        <end position="555"/>
    </location>
</feature>
<feature type="domain" description="Integrin beta subunit VWA" evidence="22">
    <location>
        <begin position="40"/>
        <end position="488"/>
    </location>
</feature>
<evidence type="ECO:0000256" key="10">
    <source>
        <dbReference type="ARBA" id="ARBA00022837"/>
    </source>
</evidence>
<dbReference type="GO" id="GO:0007229">
    <property type="term" value="P:integrin-mediated signaling pathway"/>
    <property type="evidence" value="ECO:0007669"/>
    <property type="project" value="UniProtKB-KW"/>
</dbReference>
<evidence type="ECO:0000313" key="27">
    <source>
        <dbReference type="RefSeq" id="XP_032831532.1"/>
    </source>
</evidence>
<dbReference type="FunFam" id="3.30.1680.10:FF:000002">
    <property type="entry name" value="Integrin beta"/>
    <property type="match status" value="1"/>
</dbReference>
<feature type="disulfide bond" evidence="18">
    <location>
        <begin position="501"/>
        <end position="513"/>
    </location>
</feature>
<gene>
    <name evidence="27" type="primary">LOC116954810</name>
</gene>
<evidence type="ECO:0000313" key="26">
    <source>
        <dbReference type="Proteomes" id="UP001318040"/>
    </source>
</evidence>
<keyword evidence="13 20" id="KW-1133">Transmembrane helix</keyword>
<dbReference type="Pfam" id="PF17205">
    <property type="entry name" value="PSI_integrin"/>
    <property type="match status" value="1"/>
</dbReference>
<proteinExistence type="inferred from homology"/>
<dbReference type="InterPro" id="IPR057243">
    <property type="entry name" value="Integrin_I-EGF_CS"/>
</dbReference>
<keyword evidence="3" id="KW-1003">Cell membrane</keyword>
<dbReference type="FunFam" id="3.40.50.410:FF:000002">
    <property type="entry name" value="Integrin beta"/>
    <property type="match status" value="1"/>
</dbReference>
<dbReference type="GO" id="GO:0005178">
    <property type="term" value="F:integrin binding"/>
    <property type="evidence" value="ECO:0007669"/>
    <property type="project" value="TreeGrafter"/>
</dbReference>
<evidence type="ECO:0000256" key="18">
    <source>
        <dbReference type="PIRSR" id="PIRSR002512-1"/>
    </source>
</evidence>
<dbReference type="InterPro" id="IPR014836">
    <property type="entry name" value="Integrin_bsu_cyt_dom"/>
</dbReference>
<evidence type="ECO:0000256" key="16">
    <source>
        <dbReference type="ARBA" id="ARBA00023157"/>
    </source>
</evidence>
<dbReference type="SUPFAM" id="SSF57196">
    <property type="entry name" value="EGF/Laminin"/>
    <property type="match status" value="2"/>
</dbReference>
<feature type="disulfide bond" evidence="18">
    <location>
        <begin position="486"/>
        <end position="490"/>
    </location>
</feature>
<dbReference type="SMART" id="SM00423">
    <property type="entry name" value="PSI"/>
    <property type="match status" value="1"/>
</dbReference>
<dbReference type="PRINTS" id="PR01186">
    <property type="entry name" value="INTEGRINB"/>
</dbReference>
<dbReference type="Pfam" id="PF00362">
    <property type="entry name" value="Integrin_beta"/>
    <property type="match status" value="1"/>
</dbReference>
<dbReference type="InterPro" id="IPR012896">
    <property type="entry name" value="Integrin_bsu_tail"/>
</dbReference>
<dbReference type="GO" id="GO:0033627">
    <property type="term" value="P:cell adhesion mediated by integrin"/>
    <property type="evidence" value="ECO:0007669"/>
    <property type="project" value="TreeGrafter"/>
</dbReference>
<evidence type="ECO:0000259" key="23">
    <source>
        <dbReference type="SMART" id="SM00423"/>
    </source>
</evidence>
<dbReference type="PANTHER" id="PTHR10082:SF26">
    <property type="entry name" value="INTEGRIN BETA-5"/>
    <property type="match status" value="1"/>
</dbReference>
<dbReference type="InterPro" id="IPR036465">
    <property type="entry name" value="vWFA_dom_sf"/>
</dbReference>
<dbReference type="Pfam" id="PF07965">
    <property type="entry name" value="Integrin_B_tail"/>
    <property type="match status" value="1"/>
</dbReference>
<evidence type="ECO:0000256" key="11">
    <source>
        <dbReference type="ARBA" id="ARBA00022842"/>
    </source>
</evidence>
<evidence type="ECO:0000256" key="6">
    <source>
        <dbReference type="ARBA" id="ARBA00022692"/>
    </source>
</evidence>
<feature type="domain" description="PSI" evidence="23">
    <location>
        <begin position="32"/>
        <end position="82"/>
    </location>
</feature>
<dbReference type="FunFam" id="2.10.25.10:FF:000075">
    <property type="entry name" value="Integrin beta"/>
    <property type="match status" value="1"/>
</dbReference>
<evidence type="ECO:0000256" key="19">
    <source>
        <dbReference type="RuleBase" id="RU000633"/>
    </source>
</evidence>
<keyword evidence="5" id="KW-0597">Phosphoprotein</keyword>
<dbReference type="InterPro" id="IPR036349">
    <property type="entry name" value="Integrin_bsu_tail_dom_sf"/>
</dbReference>
<evidence type="ECO:0000256" key="3">
    <source>
        <dbReference type="ARBA" id="ARBA00022475"/>
    </source>
</evidence>
<dbReference type="Proteomes" id="UP001318040">
    <property type="component" value="Chromosome 56"/>
</dbReference>
<feature type="disulfide bond" evidence="18">
    <location>
        <begin position="643"/>
        <end position="691"/>
    </location>
</feature>
<evidence type="ECO:0000256" key="4">
    <source>
        <dbReference type="ARBA" id="ARBA00022536"/>
    </source>
</evidence>
<dbReference type="SMART" id="SM01241">
    <property type="entry name" value="Integrin_b_cyt"/>
    <property type="match status" value="1"/>
</dbReference>
<feature type="disulfide bond" evidence="18">
    <location>
        <begin position="648"/>
        <end position="658"/>
    </location>
</feature>
<dbReference type="Pfam" id="PF18372">
    <property type="entry name" value="I-EGF_1"/>
    <property type="match status" value="1"/>
</dbReference>
<evidence type="ECO:0000256" key="7">
    <source>
        <dbReference type="ARBA" id="ARBA00022723"/>
    </source>
</evidence>
<dbReference type="Gene3D" id="3.40.50.410">
    <property type="entry name" value="von Willebrand factor, type A domain"/>
    <property type="match status" value="1"/>
</dbReference>
<dbReference type="PROSITE" id="PS00243">
    <property type="entry name" value="I_EGF_1"/>
    <property type="match status" value="1"/>
</dbReference>
<dbReference type="GO" id="GO:0007160">
    <property type="term" value="P:cell-matrix adhesion"/>
    <property type="evidence" value="ECO:0007669"/>
    <property type="project" value="TreeGrafter"/>
</dbReference>
<feature type="disulfide bond" evidence="18">
    <location>
        <begin position="54"/>
        <end position="70"/>
    </location>
</feature>